<dbReference type="PROSITE" id="PS00375">
    <property type="entry name" value="UDPGT"/>
    <property type="match status" value="1"/>
</dbReference>
<evidence type="ECO:0000256" key="2">
    <source>
        <dbReference type="ARBA" id="ARBA00022676"/>
    </source>
</evidence>
<dbReference type="Proteomes" id="UP001620626">
    <property type="component" value="Unassembled WGS sequence"/>
</dbReference>
<keyword evidence="6" id="KW-1133">Transmembrane helix</keyword>
<dbReference type="PANTHER" id="PTHR48043:SF145">
    <property type="entry name" value="FI06409P-RELATED"/>
    <property type="match status" value="1"/>
</dbReference>
<dbReference type="SUPFAM" id="SSF53756">
    <property type="entry name" value="UDP-Glycosyltransferase/glycogen phosphorylase"/>
    <property type="match status" value="1"/>
</dbReference>
<evidence type="ECO:0000256" key="6">
    <source>
        <dbReference type="RuleBase" id="RU362059"/>
    </source>
</evidence>
<keyword evidence="2 5" id="KW-0328">Glycosyltransferase</keyword>
<name>A0ABD2KBZ7_9BILA</name>
<dbReference type="EC" id="2.4.1.17" evidence="6"/>
<protein>
    <recommendedName>
        <fullName evidence="6">UDP-glucuronosyltransferase</fullName>
        <ecNumber evidence="6">2.4.1.17</ecNumber>
    </recommendedName>
</protein>
<dbReference type="CDD" id="cd03784">
    <property type="entry name" value="GT1_Gtf-like"/>
    <property type="match status" value="1"/>
</dbReference>
<comment type="caution">
    <text evidence="7">The sequence shown here is derived from an EMBL/GenBank/DDBJ whole genome shotgun (WGS) entry which is preliminary data.</text>
</comment>
<dbReference type="PANTHER" id="PTHR48043">
    <property type="entry name" value="EG:EG0003.4 PROTEIN-RELATED"/>
    <property type="match status" value="1"/>
</dbReference>
<dbReference type="FunFam" id="3.40.50.2000:FF:000021">
    <property type="entry name" value="UDP-glucuronosyltransferase"/>
    <property type="match status" value="1"/>
</dbReference>
<proteinExistence type="inferred from homology"/>
<evidence type="ECO:0000313" key="8">
    <source>
        <dbReference type="Proteomes" id="UP001620626"/>
    </source>
</evidence>
<dbReference type="Pfam" id="PF00201">
    <property type="entry name" value="UDPGT"/>
    <property type="match status" value="2"/>
</dbReference>
<dbReference type="InterPro" id="IPR050271">
    <property type="entry name" value="UDP-glycosyltransferase"/>
</dbReference>
<feature type="transmembrane region" description="Helical" evidence="6">
    <location>
        <begin position="478"/>
        <end position="505"/>
    </location>
</feature>
<accession>A0ABD2KBZ7</accession>
<gene>
    <name evidence="7" type="ORF">niasHT_021909</name>
</gene>
<keyword evidence="8" id="KW-1185">Reference proteome</keyword>
<sequence>MGFFSLLILKLAFLSLFGAFAEVPKKRLKVLVYSPTLTWSHMQFMGTIADTLADAGHDVHFMRLIPNNFTIQWPKEVHKVQTVHDIRQIFAENSISIQQISLLNDPFDGKQFATFIWQTQIWENFLNLCSNTCKELTWNDQLINRLEAENFDVAISELYDICPFAMFHRIGAKTKLAALAAPLFQMTAHRFGIPTFASYLPIKFEEEIVRRAFGEEFPKMDEISRNISLLFVNTNEFFEFPRPISNKVINVGGMVEMGQKALDSNLSRLLDNAKSGAVFVSFGSFTNTQLMPTKMKMAFLNAMAQFSDVEFIWKFELTEEDTKVFAKYRNVHTMKWADQKAILLHPKTRAFVTHCGLNSVTESVRAGVPVLAIPLFGDQLHNAILAEQKGVGIKLDVNALRGEGADELFFASLDKILHNSSFRRNAQILKRKFQLTPFEPKDKLVRWVEFAAQFGELNELNLPWDEQLGLLAFYSVDVLLFSAVSFAFFAWIAFKMAALVAKCLLSKRKEKKT</sequence>
<evidence type="ECO:0000256" key="1">
    <source>
        <dbReference type="ARBA" id="ARBA00009995"/>
    </source>
</evidence>
<dbReference type="GO" id="GO:0016020">
    <property type="term" value="C:membrane"/>
    <property type="evidence" value="ECO:0007669"/>
    <property type="project" value="UniProtKB-SubCell"/>
</dbReference>
<feature type="chain" id="PRO_5044532625" description="UDP-glucuronosyltransferase" evidence="6">
    <location>
        <begin position="22"/>
        <end position="513"/>
    </location>
</feature>
<dbReference type="InterPro" id="IPR035595">
    <property type="entry name" value="UDP_glycos_trans_CS"/>
</dbReference>
<keyword evidence="6" id="KW-0732">Signal</keyword>
<keyword evidence="6" id="KW-0812">Transmembrane</keyword>
<comment type="catalytic activity">
    <reaction evidence="4 6">
        <text>glucuronate acceptor + UDP-alpha-D-glucuronate = acceptor beta-D-glucuronoside + UDP + H(+)</text>
        <dbReference type="Rhea" id="RHEA:21032"/>
        <dbReference type="ChEBI" id="CHEBI:15378"/>
        <dbReference type="ChEBI" id="CHEBI:58052"/>
        <dbReference type="ChEBI" id="CHEBI:58223"/>
        <dbReference type="ChEBI" id="CHEBI:132367"/>
        <dbReference type="ChEBI" id="CHEBI:132368"/>
        <dbReference type="EC" id="2.4.1.17"/>
    </reaction>
</comment>
<organism evidence="7 8">
    <name type="scientific">Heterodera trifolii</name>
    <dbReference type="NCBI Taxonomy" id="157864"/>
    <lineage>
        <taxon>Eukaryota</taxon>
        <taxon>Metazoa</taxon>
        <taxon>Ecdysozoa</taxon>
        <taxon>Nematoda</taxon>
        <taxon>Chromadorea</taxon>
        <taxon>Rhabditida</taxon>
        <taxon>Tylenchina</taxon>
        <taxon>Tylenchomorpha</taxon>
        <taxon>Tylenchoidea</taxon>
        <taxon>Heteroderidae</taxon>
        <taxon>Heteroderinae</taxon>
        <taxon>Heterodera</taxon>
    </lineage>
</organism>
<keyword evidence="6" id="KW-0472">Membrane</keyword>
<comment type="subcellular location">
    <subcellularLocation>
        <location evidence="6">Membrane</location>
        <topology evidence="6">Single-pass membrane protein</topology>
    </subcellularLocation>
</comment>
<evidence type="ECO:0000256" key="5">
    <source>
        <dbReference type="RuleBase" id="RU003718"/>
    </source>
</evidence>
<feature type="signal peptide" evidence="6">
    <location>
        <begin position="1"/>
        <end position="21"/>
    </location>
</feature>
<comment type="similarity">
    <text evidence="1 5">Belongs to the UDP-glycosyltransferase family.</text>
</comment>
<reference evidence="7 8" key="1">
    <citation type="submission" date="2024-10" db="EMBL/GenBank/DDBJ databases">
        <authorList>
            <person name="Kim D."/>
        </authorList>
    </citation>
    <scope>NUCLEOTIDE SEQUENCE [LARGE SCALE GENOMIC DNA]</scope>
    <source>
        <strain evidence="7">BH-2024</strain>
    </source>
</reference>
<keyword evidence="3 5" id="KW-0808">Transferase</keyword>
<evidence type="ECO:0000256" key="3">
    <source>
        <dbReference type="ARBA" id="ARBA00022679"/>
    </source>
</evidence>
<dbReference type="InterPro" id="IPR002213">
    <property type="entry name" value="UDP_glucos_trans"/>
</dbReference>
<dbReference type="EMBL" id="JBICBT010000788">
    <property type="protein sequence ID" value="KAL3100462.1"/>
    <property type="molecule type" value="Genomic_DNA"/>
</dbReference>
<dbReference type="GO" id="GO:0015020">
    <property type="term" value="F:glucuronosyltransferase activity"/>
    <property type="evidence" value="ECO:0007669"/>
    <property type="project" value="UniProtKB-EC"/>
</dbReference>
<dbReference type="Gene3D" id="3.40.50.2000">
    <property type="entry name" value="Glycogen Phosphorylase B"/>
    <property type="match status" value="1"/>
</dbReference>
<dbReference type="AlphaFoldDB" id="A0ABD2KBZ7"/>
<evidence type="ECO:0000256" key="4">
    <source>
        <dbReference type="ARBA" id="ARBA00047475"/>
    </source>
</evidence>
<evidence type="ECO:0000313" key="7">
    <source>
        <dbReference type="EMBL" id="KAL3100462.1"/>
    </source>
</evidence>